<evidence type="ECO:0000256" key="3">
    <source>
        <dbReference type="ARBA" id="ARBA00022884"/>
    </source>
</evidence>
<dbReference type="PANTHER" id="PTHR48028:SF4">
    <property type="entry name" value="SC35-LIKE SPLICING FACTOR"/>
    <property type="match status" value="1"/>
</dbReference>
<evidence type="ECO:0000256" key="1">
    <source>
        <dbReference type="ARBA" id="ARBA00004123"/>
    </source>
</evidence>
<dbReference type="InterPro" id="IPR051106">
    <property type="entry name" value="RNA-bind/splicing_reg"/>
</dbReference>
<accession>A0ABQ8YNZ1</accession>
<feature type="region of interest" description="Disordered" evidence="7">
    <location>
        <begin position="94"/>
        <end position="120"/>
    </location>
</feature>
<feature type="domain" description="RRM" evidence="8">
    <location>
        <begin position="8"/>
        <end position="89"/>
    </location>
</feature>
<feature type="compositionally biased region" description="Polar residues" evidence="7">
    <location>
        <begin position="164"/>
        <end position="178"/>
    </location>
</feature>
<evidence type="ECO:0000256" key="2">
    <source>
        <dbReference type="ARBA" id="ARBA00022664"/>
    </source>
</evidence>
<keyword evidence="3 6" id="KW-0694">RNA-binding</keyword>
<comment type="caution">
    <text evidence="9">The sequence shown here is derived from an EMBL/GenBank/DDBJ whole genome shotgun (WGS) entry which is preliminary data.</text>
</comment>
<feature type="region of interest" description="Disordered" evidence="7">
    <location>
        <begin position="132"/>
        <end position="266"/>
    </location>
</feature>
<evidence type="ECO:0000313" key="9">
    <source>
        <dbReference type="EMBL" id="KAJ6246268.1"/>
    </source>
</evidence>
<keyword evidence="5" id="KW-0539">Nucleus</keyword>
<sequence>MQKTYEPRSVCLTNIDLRVNEYQLLQAIKETGTITKFDYVFSKEGQNRGRFRGIAFVQYKTEEEANSAIKILNSKLLYGRRIFANKAYQRENNTKEALSTHTRDITKAPVIQPTDQLKREQKLKSIQQKLAMMEQDRKRKEDQFNERKRKTQSGLPSNEHKDPITTSEQSATTITRPENSTTNTNPTTNTNSNNNSKSNHLKQETNEMEEPISQPLKKKREKEKRKEKKRRKEKKMKKKMKKKMLKKMKKKMKRKEKEKLKNSKKD</sequence>
<evidence type="ECO:0000259" key="8">
    <source>
        <dbReference type="PROSITE" id="PS50102"/>
    </source>
</evidence>
<dbReference type="InterPro" id="IPR035979">
    <property type="entry name" value="RBD_domain_sf"/>
</dbReference>
<dbReference type="Proteomes" id="UP001150062">
    <property type="component" value="Unassembled WGS sequence"/>
</dbReference>
<proteinExistence type="predicted"/>
<dbReference type="PANTHER" id="PTHR48028">
    <property type="entry name" value="GLYCINE-RICH RNA-BINDING PROTEIN RZ1A"/>
    <property type="match status" value="1"/>
</dbReference>
<evidence type="ECO:0000256" key="7">
    <source>
        <dbReference type="SAM" id="MobiDB-lite"/>
    </source>
</evidence>
<name>A0ABQ8YNZ1_9EUKA</name>
<evidence type="ECO:0000256" key="5">
    <source>
        <dbReference type="ARBA" id="ARBA00023242"/>
    </source>
</evidence>
<protein>
    <submittedName>
        <fullName evidence="9">RNA-binding protein</fullName>
    </submittedName>
</protein>
<evidence type="ECO:0000256" key="6">
    <source>
        <dbReference type="PROSITE-ProRule" id="PRU00176"/>
    </source>
</evidence>
<gene>
    <name evidence="9" type="ORF">M0813_19407</name>
</gene>
<dbReference type="EMBL" id="JAOAOG010000136">
    <property type="protein sequence ID" value="KAJ6246268.1"/>
    <property type="molecule type" value="Genomic_DNA"/>
</dbReference>
<dbReference type="Gene3D" id="3.30.70.330">
    <property type="match status" value="1"/>
</dbReference>
<evidence type="ECO:0000256" key="4">
    <source>
        <dbReference type="ARBA" id="ARBA00023187"/>
    </source>
</evidence>
<organism evidence="9 10">
    <name type="scientific">Anaeramoeba flamelloides</name>
    <dbReference type="NCBI Taxonomy" id="1746091"/>
    <lineage>
        <taxon>Eukaryota</taxon>
        <taxon>Metamonada</taxon>
        <taxon>Anaeramoebidae</taxon>
        <taxon>Anaeramoeba</taxon>
    </lineage>
</organism>
<keyword evidence="2" id="KW-0507">mRNA processing</keyword>
<keyword evidence="10" id="KW-1185">Reference proteome</keyword>
<dbReference type="InterPro" id="IPR012677">
    <property type="entry name" value="Nucleotide-bd_a/b_plait_sf"/>
</dbReference>
<dbReference type="PROSITE" id="PS50102">
    <property type="entry name" value="RRM"/>
    <property type="match status" value="1"/>
</dbReference>
<evidence type="ECO:0000313" key="10">
    <source>
        <dbReference type="Proteomes" id="UP001150062"/>
    </source>
</evidence>
<dbReference type="InterPro" id="IPR000504">
    <property type="entry name" value="RRM_dom"/>
</dbReference>
<dbReference type="SMART" id="SM00360">
    <property type="entry name" value="RRM"/>
    <property type="match status" value="1"/>
</dbReference>
<dbReference type="Pfam" id="PF00076">
    <property type="entry name" value="RRM_1"/>
    <property type="match status" value="1"/>
</dbReference>
<feature type="compositionally biased region" description="Basic residues" evidence="7">
    <location>
        <begin position="216"/>
        <end position="254"/>
    </location>
</feature>
<feature type="compositionally biased region" description="Low complexity" evidence="7">
    <location>
        <begin position="179"/>
        <end position="198"/>
    </location>
</feature>
<dbReference type="SUPFAM" id="SSF54928">
    <property type="entry name" value="RNA-binding domain, RBD"/>
    <property type="match status" value="1"/>
</dbReference>
<feature type="compositionally biased region" description="Basic and acidic residues" evidence="7">
    <location>
        <begin position="255"/>
        <end position="266"/>
    </location>
</feature>
<comment type="subcellular location">
    <subcellularLocation>
        <location evidence="1">Nucleus</location>
    </subcellularLocation>
</comment>
<keyword evidence="4" id="KW-0508">mRNA splicing</keyword>
<reference evidence="9" key="1">
    <citation type="submission" date="2022-08" db="EMBL/GenBank/DDBJ databases">
        <title>Novel sulfate-reducing endosymbionts in the free-living metamonad Anaeramoeba.</title>
        <authorList>
            <person name="Jerlstrom-Hultqvist J."/>
            <person name="Cepicka I."/>
            <person name="Gallot-Lavallee L."/>
            <person name="Salas-Leiva D."/>
            <person name="Curtis B.A."/>
            <person name="Zahonova K."/>
            <person name="Pipaliya S."/>
            <person name="Dacks J."/>
            <person name="Roger A.J."/>
        </authorList>
    </citation>
    <scope>NUCLEOTIDE SEQUENCE</scope>
    <source>
        <strain evidence="9">Schooner1</strain>
    </source>
</reference>
<feature type="compositionally biased region" description="Basic and acidic residues" evidence="7">
    <location>
        <begin position="134"/>
        <end position="146"/>
    </location>
</feature>